<name>A0ABV7KSQ1_PLAOK</name>
<gene>
    <name evidence="2" type="ORF">ACFOEJ_15255</name>
</gene>
<sequence>MPDKLQSFMNQHFNGIELVPALFYAWEPGLRFEIADPKRSYEEPNFLAQAFERSTALFDAAFNDEDEILFVTDLITWQNNSFIRKKPVNVYKKYIKQPQALYKLQLEEIELPEFDENITTRRFSYACRKKDIRYPQLLQVICYQDFGHPSRITNYQGSDARIYLINITQQLIYHLYDDRGCDIIAADKENIRFLYEQYNDWILDYDSDKIDAVFK</sequence>
<dbReference type="InterPro" id="IPR024976">
    <property type="entry name" value="DUF3885"/>
</dbReference>
<evidence type="ECO:0000313" key="2">
    <source>
        <dbReference type="EMBL" id="MFC3212446.1"/>
    </source>
</evidence>
<organism evidence="2 3">
    <name type="scientific">Planomicrobium okeanokoites</name>
    <name type="common">Planococcus okeanokoites</name>
    <name type="synonym">Flavobacterium okeanokoites</name>
    <dbReference type="NCBI Taxonomy" id="244"/>
    <lineage>
        <taxon>Bacteria</taxon>
        <taxon>Bacillati</taxon>
        <taxon>Bacillota</taxon>
        <taxon>Bacilli</taxon>
        <taxon>Bacillales</taxon>
        <taxon>Caryophanaceae</taxon>
        <taxon>Planomicrobium</taxon>
    </lineage>
</organism>
<dbReference type="EMBL" id="JBHRUJ010000017">
    <property type="protein sequence ID" value="MFC3212446.1"/>
    <property type="molecule type" value="Genomic_DNA"/>
</dbReference>
<protein>
    <submittedName>
        <fullName evidence="2">DUF3885 domain-containing protein</fullName>
    </submittedName>
</protein>
<feature type="domain" description="DUF3885" evidence="1">
    <location>
        <begin position="5"/>
        <end position="206"/>
    </location>
</feature>
<dbReference type="Pfam" id="PF13021">
    <property type="entry name" value="DUF3885"/>
    <property type="match status" value="1"/>
</dbReference>
<dbReference type="RefSeq" id="WP_117312948.1">
    <property type="nucleotide sequence ID" value="NZ_JBHRUJ010000017.1"/>
</dbReference>
<accession>A0ABV7KSQ1</accession>
<reference evidence="3" key="1">
    <citation type="journal article" date="2019" name="Int. J. Syst. Evol. Microbiol.">
        <title>The Global Catalogue of Microorganisms (GCM) 10K type strain sequencing project: providing services to taxonomists for standard genome sequencing and annotation.</title>
        <authorList>
            <consortium name="The Broad Institute Genomics Platform"/>
            <consortium name="The Broad Institute Genome Sequencing Center for Infectious Disease"/>
            <person name="Wu L."/>
            <person name="Ma J."/>
        </authorList>
    </citation>
    <scope>NUCLEOTIDE SEQUENCE [LARGE SCALE GENOMIC DNA]</scope>
    <source>
        <strain evidence="3">CCM 320</strain>
    </source>
</reference>
<evidence type="ECO:0000313" key="3">
    <source>
        <dbReference type="Proteomes" id="UP001595625"/>
    </source>
</evidence>
<dbReference type="Proteomes" id="UP001595625">
    <property type="component" value="Unassembled WGS sequence"/>
</dbReference>
<proteinExistence type="predicted"/>
<comment type="caution">
    <text evidence="2">The sequence shown here is derived from an EMBL/GenBank/DDBJ whole genome shotgun (WGS) entry which is preliminary data.</text>
</comment>
<evidence type="ECO:0000259" key="1">
    <source>
        <dbReference type="Pfam" id="PF13021"/>
    </source>
</evidence>
<keyword evidence="3" id="KW-1185">Reference proteome</keyword>